<gene>
    <name evidence="4" type="ORF">A11Q_2371</name>
</gene>
<dbReference type="Proteomes" id="UP000012040">
    <property type="component" value="Chromosome"/>
</dbReference>
<dbReference type="InterPro" id="IPR031571">
    <property type="entry name" value="RcpC_dom"/>
</dbReference>
<keyword evidence="2" id="KW-0812">Transmembrane</keyword>
<dbReference type="CDD" id="cd11614">
    <property type="entry name" value="SAF_CpaB_FlgA_like"/>
    <property type="match status" value="1"/>
</dbReference>
<feature type="domain" description="SAF" evidence="3">
    <location>
        <begin position="42"/>
        <end position="104"/>
    </location>
</feature>
<dbReference type="OrthoDB" id="5290146at2"/>
<keyword evidence="2" id="KW-1133">Transmembrane helix</keyword>
<keyword evidence="5" id="KW-1185">Reference proteome</keyword>
<evidence type="ECO:0000256" key="1">
    <source>
        <dbReference type="SAM" id="MobiDB-lite"/>
    </source>
</evidence>
<reference evidence="4 5" key="1">
    <citation type="journal article" date="2013" name="ISME J.">
        <title>By their genes ye shall know them: genomic signatures of predatory bacteria.</title>
        <authorList>
            <person name="Pasternak Z."/>
            <person name="Pietrokovski S."/>
            <person name="Rotem O."/>
            <person name="Gophna U."/>
            <person name="Lurie-Weinberger M.N."/>
            <person name="Jurkevitch E."/>
        </authorList>
    </citation>
    <scope>NUCLEOTIDE SEQUENCE [LARGE SCALE GENOMIC DNA]</scope>
    <source>
        <strain evidence="4 5">JSS</strain>
    </source>
</reference>
<dbReference type="Pfam" id="PF08666">
    <property type="entry name" value="SAF"/>
    <property type="match status" value="1"/>
</dbReference>
<accession>M4VB27</accession>
<dbReference type="RefSeq" id="WP_015471077.1">
    <property type="nucleotide sequence ID" value="NC_020813.1"/>
</dbReference>
<protein>
    <submittedName>
        <fullName evidence="4">Putative flp pilus assembly protein CpaB</fullName>
    </submittedName>
</protein>
<dbReference type="Pfam" id="PF16976">
    <property type="entry name" value="RcpC"/>
    <property type="match status" value="1"/>
</dbReference>
<dbReference type="eggNOG" id="COG3745">
    <property type="taxonomic scope" value="Bacteria"/>
</dbReference>
<feature type="transmembrane region" description="Helical" evidence="2">
    <location>
        <begin position="6"/>
        <end position="26"/>
    </location>
</feature>
<dbReference type="EMBL" id="CP003537">
    <property type="protein sequence ID" value="AGH96587.1"/>
    <property type="molecule type" value="Genomic_DNA"/>
</dbReference>
<dbReference type="SMART" id="SM00858">
    <property type="entry name" value="SAF"/>
    <property type="match status" value="1"/>
</dbReference>
<dbReference type="STRING" id="1184267.A11Q_2371"/>
<dbReference type="InterPro" id="IPR013974">
    <property type="entry name" value="SAF"/>
</dbReference>
<organism evidence="4 5">
    <name type="scientific">Pseudobdellovibrio exovorus JSS</name>
    <dbReference type="NCBI Taxonomy" id="1184267"/>
    <lineage>
        <taxon>Bacteria</taxon>
        <taxon>Pseudomonadati</taxon>
        <taxon>Bdellovibrionota</taxon>
        <taxon>Bdellovibrionia</taxon>
        <taxon>Bdellovibrionales</taxon>
        <taxon>Pseudobdellovibrionaceae</taxon>
        <taxon>Pseudobdellovibrio</taxon>
    </lineage>
</organism>
<evidence type="ECO:0000259" key="3">
    <source>
        <dbReference type="SMART" id="SM00858"/>
    </source>
</evidence>
<evidence type="ECO:0000313" key="5">
    <source>
        <dbReference type="Proteomes" id="UP000012040"/>
    </source>
</evidence>
<dbReference type="InterPro" id="IPR017592">
    <property type="entry name" value="Pilus_assmbl_Flp-typ_CpaB"/>
</dbReference>
<dbReference type="HOGENOM" id="CLU_057068_3_1_7"/>
<keyword evidence="2" id="KW-0472">Membrane</keyword>
<dbReference type="PATRIC" id="fig|1184267.3.peg.2404"/>
<feature type="compositionally biased region" description="Polar residues" evidence="1">
    <location>
        <begin position="263"/>
        <end position="274"/>
    </location>
</feature>
<feature type="region of interest" description="Disordered" evidence="1">
    <location>
        <begin position="245"/>
        <end position="281"/>
    </location>
</feature>
<proteinExistence type="predicted"/>
<dbReference type="KEGG" id="bex:A11Q_2371"/>
<evidence type="ECO:0000256" key="2">
    <source>
        <dbReference type="SAM" id="Phobius"/>
    </source>
</evidence>
<dbReference type="AlphaFoldDB" id="M4VB27"/>
<name>M4VB27_9BACT</name>
<sequence>MGPNESRNLWISIGAGVFATFLLYSYSQEKRNEIEKAAGDTIRVVVAREDIRHMDTIYDNVLEIKEKLRKDVEPDAYENIQGVVGGIAAIPIKKGQTLTKNQILELGPETGMAPQVSPGKRAVTIPVSDDRANARLIRPGDRVDILAIIDSGRGVNQKREVTVLMQDVVILATGINVNNNIPRTIERDPSGRGLVQTTLTGDTRYNTITIEARIEEAQDLVYLAATNSSSLYFLLRNPYDRKVAPRVPASSAEDIQRRILPTGPSSQSPTNLAPNNGLLGR</sequence>
<dbReference type="NCBIfam" id="TIGR03177">
    <property type="entry name" value="pilus_cpaB"/>
    <property type="match status" value="1"/>
</dbReference>
<evidence type="ECO:0000313" key="4">
    <source>
        <dbReference type="EMBL" id="AGH96587.1"/>
    </source>
</evidence>